<feature type="compositionally biased region" description="Basic and acidic residues" evidence="1">
    <location>
        <begin position="122"/>
        <end position="139"/>
    </location>
</feature>
<accession>A0A0L0D9H2</accession>
<evidence type="ECO:0000313" key="3">
    <source>
        <dbReference type="Proteomes" id="UP000054408"/>
    </source>
</evidence>
<organism evidence="2 3">
    <name type="scientific">Thecamonas trahens ATCC 50062</name>
    <dbReference type="NCBI Taxonomy" id="461836"/>
    <lineage>
        <taxon>Eukaryota</taxon>
        <taxon>Apusozoa</taxon>
        <taxon>Apusomonadida</taxon>
        <taxon>Apusomonadidae</taxon>
        <taxon>Thecamonas</taxon>
    </lineage>
</organism>
<sequence length="184" mass="19088">MTVSFPVLVEPGVAFARGGWVQVPRPDQQPATGHGMPVGNLTCWHSQQTSAPYDVGIGCATSVGGLGSSRRRERMAAPGLIAAGNVQVSLAQLVGPLHSPARDGVHKADNSSGDTPATSSGEADKDVRQRSTTVNKDHLAVVGSVAVPDKADSRHSASSSNRPTTRLAAVWLATAQYVCGRSVR</sequence>
<keyword evidence="3" id="KW-1185">Reference proteome</keyword>
<reference evidence="2 3" key="1">
    <citation type="submission" date="2010-05" db="EMBL/GenBank/DDBJ databases">
        <title>The Genome Sequence of Thecamonas trahens ATCC 50062.</title>
        <authorList>
            <consortium name="The Broad Institute Genome Sequencing Platform"/>
            <person name="Russ C."/>
            <person name="Cuomo C."/>
            <person name="Shea T."/>
            <person name="Young S.K."/>
            <person name="Zeng Q."/>
            <person name="Koehrsen M."/>
            <person name="Haas B."/>
            <person name="Borodovsky M."/>
            <person name="Guigo R."/>
            <person name="Alvarado L."/>
            <person name="Berlin A."/>
            <person name="Bochicchio J."/>
            <person name="Borenstein D."/>
            <person name="Chapman S."/>
            <person name="Chen Z."/>
            <person name="Freedman E."/>
            <person name="Gellesch M."/>
            <person name="Goldberg J."/>
            <person name="Griggs A."/>
            <person name="Gujja S."/>
            <person name="Heilman E."/>
            <person name="Heiman D."/>
            <person name="Hepburn T."/>
            <person name="Howarth C."/>
            <person name="Jen D."/>
            <person name="Larson L."/>
            <person name="Mehta T."/>
            <person name="Park D."/>
            <person name="Pearson M."/>
            <person name="Roberts A."/>
            <person name="Saif S."/>
            <person name="Shenoy N."/>
            <person name="Sisk P."/>
            <person name="Stolte C."/>
            <person name="Sykes S."/>
            <person name="Thomson T."/>
            <person name="Walk T."/>
            <person name="White J."/>
            <person name="Yandava C."/>
            <person name="Burger G."/>
            <person name="Gray M.W."/>
            <person name="Holland P.W.H."/>
            <person name="King N."/>
            <person name="Lang F.B.F."/>
            <person name="Roger A.J."/>
            <person name="Ruiz-Trillo I."/>
            <person name="Lander E."/>
            <person name="Nusbaum C."/>
        </authorList>
    </citation>
    <scope>NUCLEOTIDE SEQUENCE [LARGE SCALE GENOMIC DNA]</scope>
    <source>
        <strain evidence="2 3">ATCC 50062</strain>
    </source>
</reference>
<feature type="compositionally biased region" description="Polar residues" evidence="1">
    <location>
        <begin position="110"/>
        <end position="121"/>
    </location>
</feature>
<dbReference type="AlphaFoldDB" id="A0A0L0D9H2"/>
<feature type="compositionally biased region" description="Basic and acidic residues" evidence="1">
    <location>
        <begin position="100"/>
        <end position="109"/>
    </location>
</feature>
<name>A0A0L0D9H2_THETB</name>
<dbReference type="RefSeq" id="XP_013758453.1">
    <property type="nucleotide sequence ID" value="XM_013902999.1"/>
</dbReference>
<dbReference type="GeneID" id="25569732"/>
<evidence type="ECO:0000256" key="1">
    <source>
        <dbReference type="SAM" id="MobiDB-lite"/>
    </source>
</evidence>
<gene>
    <name evidence="2" type="ORF">AMSG_11817</name>
</gene>
<protein>
    <submittedName>
        <fullName evidence="2">Uncharacterized protein</fullName>
    </submittedName>
</protein>
<evidence type="ECO:0000313" key="2">
    <source>
        <dbReference type="EMBL" id="KNC48989.1"/>
    </source>
</evidence>
<dbReference type="Proteomes" id="UP000054408">
    <property type="component" value="Unassembled WGS sequence"/>
</dbReference>
<proteinExistence type="predicted"/>
<feature type="region of interest" description="Disordered" evidence="1">
    <location>
        <begin position="97"/>
        <end position="163"/>
    </location>
</feature>
<dbReference type="EMBL" id="GL349452">
    <property type="protein sequence ID" value="KNC48989.1"/>
    <property type="molecule type" value="Genomic_DNA"/>
</dbReference>